<dbReference type="PANTHER" id="PTHR11360:SF287">
    <property type="entry name" value="MFS MONOCARBOXYLATE TRANSPORTER"/>
    <property type="match status" value="1"/>
</dbReference>
<name>A0A5M8PWX5_9LECA</name>
<keyword evidence="1" id="KW-0812">Transmembrane</keyword>
<evidence type="ECO:0008006" key="4">
    <source>
        <dbReference type="Google" id="ProtNLM"/>
    </source>
</evidence>
<evidence type="ECO:0000313" key="3">
    <source>
        <dbReference type="Proteomes" id="UP000324767"/>
    </source>
</evidence>
<feature type="transmembrane region" description="Helical" evidence="1">
    <location>
        <begin position="223"/>
        <end position="243"/>
    </location>
</feature>
<feature type="transmembrane region" description="Helical" evidence="1">
    <location>
        <begin position="263"/>
        <end position="285"/>
    </location>
</feature>
<comment type="caution">
    <text evidence="2">The sequence shown here is derived from an EMBL/GenBank/DDBJ whole genome shotgun (WGS) entry which is preliminary data.</text>
</comment>
<evidence type="ECO:0000313" key="2">
    <source>
        <dbReference type="EMBL" id="KAA6413559.1"/>
    </source>
</evidence>
<dbReference type="EMBL" id="VXIT01000004">
    <property type="protein sequence ID" value="KAA6413559.1"/>
    <property type="molecule type" value="Genomic_DNA"/>
</dbReference>
<keyword evidence="1" id="KW-0472">Membrane</keyword>
<keyword evidence="1" id="KW-1133">Transmembrane helix</keyword>
<feature type="transmembrane region" description="Helical" evidence="1">
    <location>
        <begin position="120"/>
        <end position="148"/>
    </location>
</feature>
<gene>
    <name evidence="2" type="ORF">FRX48_03305</name>
</gene>
<dbReference type="SUPFAM" id="SSF103473">
    <property type="entry name" value="MFS general substrate transporter"/>
    <property type="match status" value="1"/>
</dbReference>
<dbReference type="InterPro" id="IPR050327">
    <property type="entry name" value="Proton-linked_MCT"/>
</dbReference>
<protein>
    <recommendedName>
        <fullName evidence="4">Major facilitator superfamily domain, general substrate transporter</fullName>
    </recommendedName>
</protein>
<dbReference type="Proteomes" id="UP000324767">
    <property type="component" value="Unassembled WGS sequence"/>
</dbReference>
<dbReference type="PANTHER" id="PTHR11360">
    <property type="entry name" value="MONOCARBOXYLATE TRANSPORTER"/>
    <property type="match status" value="1"/>
</dbReference>
<feature type="transmembrane region" description="Helical" evidence="1">
    <location>
        <begin position="160"/>
        <end position="179"/>
    </location>
</feature>
<sequence>MLESSACPVLMVEKMPGCFLQDVFASKHLYGVEISILLWCLSRLLQYPQTFLGQPIPHSSHWLVGYRHPVSRIALYLCRPSLVAQFRLTFAGLGLAIITVAVISASFSTTVGHLIVTQGVFYAIGGCFAFSVMWAGTGTSGVVVPFVMHWGLGEYGFRTMLRAWAVAAVVLTAPLLYYVRPRLPVSATTRAGNILEDLGFFIPSIYLPSYARALGLFSTSGTLMVALLNTTSVFGGIILGALVDKLHVTTVVLISTLGVTLSVFLLWGFAASLPLLCIFSLMYGLNYMDGDHTRDQRT</sequence>
<feature type="transmembrane region" description="Helical" evidence="1">
    <location>
        <begin position="88"/>
        <end position="108"/>
    </location>
</feature>
<proteinExistence type="predicted"/>
<dbReference type="Gene3D" id="1.20.1250.20">
    <property type="entry name" value="MFS general substrate transporter like domains"/>
    <property type="match status" value="1"/>
</dbReference>
<dbReference type="AlphaFoldDB" id="A0A5M8PWX5"/>
<evidence type="ECO:0000256" key="1">
    <source>
        <dbReference type="SAM" id="Phobius"/>
    </source>
</evidence>
<accession>A0A5M8PWX5</accession>
<dbReference type="InterPro" id="IPR036259">
    <property type="entry name" value="MFS_trans_sf"/>
</dbReference>
<reference evidence="2 3" key="1">
    <citation type="submission" date="2019-09" db="EMBL/GenBank/DDBJ databases">
        <title>The hologenome of the rock-dwelling lichen Lasallia pustulata.</title>
        <authorList>
            <person name="Greshake Tzovaras B."/>
            <person name="Segers F."/>
            <person name="Bicker A."/>
            <person name="Dal Grande F."/>
            <person name="Otte J."/>
            <person name="Hankeln T."/>
            <person name="Schmitt I."/>
            <person name="Ebersberger I."/>
        </authorList>
    </citation>
    <scope>NUCLEOTIDE SEQUENCE [LARGE SCALE GENOMIC DNA]</scope>
    <source>
        <strain evidence="2">A1-1</strain>
    </source>
</reference>
<organism evidence="2 3">
    <name type="scientific">Lasallia pustulata</name>
    <dbReference type="NCBI Taxonomy" id="136370"/>
    <lineage>
        <taxon>Eukaryota</taxon>
        <taxon>Fungi</taxon>
        <taxon>Dikarya</taxon>
        <taxon>Ascomycota</taxon>
        <taxon>Pezizomycotina</taxon>
        <taxon>Lecanoromycetes</taxon>
        <taxon>OSLEUM clade</taxon>
        <taxon>Umbilicariomycetidae</taxon>
        <taxon>Umbilicariales</taxon>
        <taxon>Umbilicariaceae</taxon>
        <taxon>Lasallia</taxon>
    </lineage>
</organism>
<dbReference type="OrthoDB" id="2213137at2759"/>